<gene>
    <name evidence="3" type="ORF">ORQ98_10530</name>
</gene>
<dbReference type="PANTHER" id="PTHR22855">
    <property type="entry name" value="ACETYL, PROPIONYL, PYRUVATE, AND GLUTACONYL CARBOXYLASE-RELATED"/>
    <property type="match status" value="1"/>
</dbReference>
<dbReference type="Gene3D" id="3.90.226.10">
    <property type="entry name" value="2-enoyl-CoA Hydratase, Chain A, domain 1"/>
    <property type="match status" value="2"/>
</dbReference>
<evidence type="ECO:0000259" key="1">
    <source>
        <dbReference type="PROSITE" id="PS50980"/>
    </source>
</evidence>
<dbReference type="SUPFAM" id="SSF52096">
    <property type="entry name" value="ClpP/crotonase"/>
    <property type="match status" value="2"/>
</dbReference>
<dbReference type="InterPro" id="IPR034733">
    <property type="entry name" value="AcCoA_carboxyl_beta"/>
</dbReference>
<dbReference type="RefSeq" id="WP_274688754.1">
    <property type="nucleotide sequence ID" value="NZ_JAPMOU010000010.1"/>
</dbReference>
<feature type="domain" description="CoA carboxyltransferase C-terminal" evidence="2">
    <location>
        <begin position="285"/>
        <end position="538"/>
    </location>
</feature>
<sequence>MPVIETAVNCDTPEFKTHYQQNETLITAFRAIENKIRQNSQKRETVFRRRNQLLPRERLDYLLDPASPFIELSTLAGYQMHDDDGDENAAGGGVITGIGWVSGVRCVVFVHDSAIKGGAVAPMGLQKSLRAQEIALRHKLPMVILAESAGANLLYQAEIFVDGGRLFANMARLSAAGIPQITVVHGSSTAGGAYLPGMSDYVVMVRDKSKVFLAGPPLVKAALGEEATDEELGGAVMHVTCAGTAEYLAEDDQHGIQIARDLLAKLPWQTSEYYQATRVLEPHYPIDDLLGIVPPDYKTPYDVREVISRLVDDSDFLQFKPLFGKELICGHAKMSGFACGIIGNNGPIYPEGSMKAAQFIQLCCQSAVPLIFLHNTTGYMVGKQAEAMGAIKHGSKMIQAVTNADVPKISLMIGGSFGAGNYGMCGRAFDPNFCFSWPNSQISVMGGAQAAKVMELVTIEKYKKQGKPIPAEVLAGMTDKIKQQFKEQSTALYATARLWDDGIIDPRDSRRVLSECLAICAEAEKRQLKLNSFGVARM</sequence>
<comment type="caution">
    <text evidence="3">The sequence shown here is derived from an EMBL/GenBank/DDBJ whole genome shotgun (WGS) entry which is preliminary data.</text>
</comment>
<reference evidence="3 4" key="1">
    <citation type="submission" date="2022-11" db="EMBL/GenBank/DDBJ databases">
        <title>Spartinivicinus poritis sp. nov., isolated from scleractinian coral Porites lutea.</title>
        <authorList>
            <person name="Zhang G."/>
            <person name="Cai L."/>
            <person name="Wei Q."/>
        </authorList>
    </citation>
    <scope>NUCLEOTIDE SEQUENCE [LARGE SCALE GENOMIC DNA]</scope>
    <source>
        <strain evidence="3 4">A2-2</strain>
    </source>
</reference>
<accession>A0ABT5U7W3</accession>
<dbReference type="Pfam" id="PF01039">
    <property type="entry name" value="Carboxyl_trans"/>
    <property type="match status" value="1"/>
</dbReference>
<proteinExistence type="predicted"/>
<evidence type="ECO:0000313" key="4">
    <source>
        <dbReference type="Proteomes" id="UP001528823"/>
    </source>
</evidence>
<dbReference type="InterPro" id="IPR045190">
    <property type="entry name" value="MCCB/AccD1-like"/>
</dbReference>
<dbReference type="PROSITE" id="PS50989">
    <property type="entry name" value="COA_CT_CTER"/>
    <property type="match status" value="1"/>
</dbReference>
<keyword evidence="4" id="KW-1185">Reference proteome</keyword>
<dbReference type="PROSITE" id="PS50980">
    <property type="entry name" value="COA_CT_NTER"/>
    <property type="match status" value="1"/>
</dbReference>
<evidence type="ECO:0000259" key="2">
    <source>
        <dbReference type="PROSITE" id="PS50989"/>
    </source>
</evidence>
<evidence type="ECO:0000313" key="3">
    <source>
        <dbReference type="EMBL" id="MDE1462407.1"/>
    </source>
</evidence>
<dbReference type="InterPro" id="IPR011763">
    <property type="entry name" value="COA_CT_C"/>
</dbReference>
<dbReference type="Proteomes" id="UP001528823">
    <property type="component" value="Unassembled WGS sequence"/>
</dbReference>
<dbReference type="InterPro" id="IPR029045">
    <property type="entry name" value="ClpP/crotonase-like_dom_sf"/>
</dbReference>
<name>A0ABT5U7W3_9GAMM</name>
<protein>
    <submittedName>
        <fullName evidence="3">Acyl-CoA carboxylase subunit beta</fullName>
    </submittedName>
</protein>
<dbReference type="PANTHER" id="PTHR22855:SF46">
    <property type="entry name" value="METHYLCROTONOYL-COA CARBOXYLASE"/>
    <property type="match status" value="1"/>
</dbReference>
<feature type="domain" description="CoA carboxyltransferase N-terminal" evidence="1">
    <location>
        <begin position="18"/>
        <end position="278"/>
    </location>
</feature>
<organism evidence="3 4">
    <name type="scientific">Spartinivicinus poritis</name>
    <dbReference type="NCBI Taxonomy" id="2994640"/>
    <lineage>
        <taxon>Bacteria</taxon>
        <taxon>Pseudomonadati</taxon>
        <taxon>Pseudomonadota</taxon>
        <taxon>Gammaproteobacteria</taxon>
        <taxon>Oceanospirillales</taxon>
        <taxon>Zooshikellaceae</taxon>
        <taxon>Spartinivicinus</taxon>
    </lineage>
</organism>
<dbReference type="InterPro" id="IPR011762">
    <property type="entry name" value="COA_CT_N"/>
</dbReference>
<dbReference type="EMBL" id="JAPMOU010000010">
    <property type="protein sequence ID" value="MDE1462407.1"/>
    <property type="molecule type" value="Genomic_DNA"/>
</dbReference>